<proteinExistence type="predicted"/>
<dbReference type="AlphaFoldDB" id="A0A0F9URD5"/>
<organism evidence="1">
    <name type="scientific">marine sediment metagenome</name>
    <dbReference type="NCBI Taxonomy" id="412755"/>
    <lineage>
        <taxon>unclassified sequences</taxon>
        <taxon>metagenomes</taxon>
        <taxon>ecological metagenomes</taxon>
    </lineage>
</organism>
<name>A0A0F9URD5_9ZZZZ</name>
<sequence>MGGGDPKLIESFIRQMIPQRGNHLITNTRDSLESHLMVFVAEDSRLKGTIVDMKKYRKNLHNL</sequence>
<reference evidence="1" key="1">
    <citation type="journal article" date="2015" name="Nature">
        <title>Complex archaea that bridge the gap between prokaryotes and eukaryotes.</title>
        <authorList>
            <person name="Spang A."/>
            <person name="Saw J.H."/>
            <person name="Jorgensen S.L."/>
            <person name="Zaremba-Niedzwiedzka K."/>
            <person name="Martijn J."/>
            <person name="Lind A.E."/>
            <person name="van Eijk R."/>
            <person name="Schleper C."/>
            <person name="Guy L."/>
            <person name="Ettema T.J."/>
        </authorList>
    </citation>
    <scope>NUCLEOTIDE SEQUENCE</scope>
</reference>
<evidence type="ECO:0000313" key="1">
    <source>
        <dbReference type="EMBL" id="KKN56163.1"/>
    </source>
</evidence>
<accession>A0A0F9URD5</accession>
<dbReference type="EMBL" id="LAZR01000855">
    <property type="protein sequence ID" value="KKN56163.1"/>
    <property type="molecule type" value="Genomic_DNA"/>
</dbReference>
<gene>
    <name evidence="1" type="ORF">LCGC14_0575110</name>
</gene>
<protein>
    <submittedName>
        <fullName evidence="1">Uncharacterized protein</fullName>
    </submittedName>
</protein>
<comment type="caution">
    <text evidence="1">The sequence shown here is derived from an EMBL/GenBank/DDBJ whole genome shotgun (WGS) entry which is preliminary data.</text>
</comment>